<evidence type="ECO:0000259" key="2">
    <source>
        <dbReference type="Pfam" id="PF01385"/>
    </source>
</evidence>
<evidence type="ECO:0000256" key="1">
    <source>
        <dbReference type="SAM" id="MobiDB-lite"/>
    </source>
</evidence>
<dbReference type="EMBL" id="JANEYT010000114">
    <property type="protein sequence ID" value="MCQ1061127.1"/>
    <property type="molecule type" value="Genomic_DNA"/>
</dbReference>
<sequence length="126" mass="14744">MSSSVLTGISTNEEHLEFLKGVTREYLEKYTIGIDRGVTIPVHSGEATFDFSDAQKKKMAKSEHYIRRLQRRMARQQKGSNRRQRTKNRVADYHAKKANIRNDFAHKTSRSLVDSEARYFSWRVVH</sequence>
<gene>
    <name evidence="3" type="ORF">NHN17_24100</name>
</gene>
<evidence type="ECO:0000313" key="4">
    <source>
        <dbReference type="Proteomes" id="UP001524460"/>
    </source>
</evidence>
<feature type="region of interest" description="Disordered" evidence="1">
    <location>
        <begin position="73"/>
        <end position="97"/>
    </location>
</feature>
<dbReference type="RefSeq" id="WP_255045226.1">
    <property type="nucleotide sequence ID" value="NZ_JANEYT010000114.1"/>
</dbReference>
<feature type="compositionally biased region" description="Basic residues" evidence="1">
    <location>
        <begin position="73"/>
        <end position="88"/>
    </location>
</feature>
<evidence type="ECO:0000313" key="3">
    <source>
        <dbReference type="EMBL" id="MCQ1061127.1"/>
    </source>
</evidence>
<proteinExistence type="predicted"/>
<dbReference type="InterPro" id="IPR001959">
    <property type="entry name" value="Transposase"/>
</dbReference>
<protein>
    <submittedName>
        <fullName evidence="3">Transposase</fullName>
    </submittedName>
</protein>
<feature type="domain" description="Probable transposase IS891/IS1136/IS1341" evidence="2">
    <location>
        <begin position="29"/>
        <end position="115"/>
    </location>
</feature>
<name>A0ABT1N999_9GAMM</name>
<organism evidence="3 4">
    <name type="scientific">Photobacterium pectinilyticum</name>
    <dbReference type="NCBI Taxonomy" id="2906793"/>
    <lineage>
        <taxon>Bacteria</taxon>
        <taxon>Pseudomonadati</taxon>
        <taxon>Pseudomonadota</taxon>
        <taxon>Gammaproteobacteria</taxon>
        <taxon>Vibrionales</taxon>
        <taxon>Vibrionaceae</taxon>
        <taxon>Photobacterium</taxon>
    </lineage>
</organism>
<keyword evidence="4" id="KW-1185">Reference proteome</keyword>
<reference evidence="3 4" key="1">
    <citation type="submission" date="2022-07" db="EMBL/GenBank/DDBJ databases">
        <title>Photobacterium pectinilyticum sp. nov., a marine bacterium isolated from surface seawater of Qingdao offshore.</title>
        <authorList>
            <person name="Wang X."/>
        </authorList>
    </citation>
    <scope>NUCLEOTIDE SEQUENCE [LARGE SCALE GENOMIC DNA]</scope>
    <source>
        <strain evidence="3 4">ZSDE20</strain>
    </source>
</reference>
<dbReference type="Pfam" id="PF01385">
    <property type="entry name" value="OrfB_IS605"/>
    <property type="match status" value="1"/>
</dbReference>
<accession>A0ABT1N999</accession>
<comment type="caution">
    <text evidence="3">The sequence shown here is derived from an EMBL/GenBank/DDBJ whole genome shotgun (WGS) entry which is preliminary data.</text>
</comment>
<dbReference type="Proteomes" id="UP001524460">
    <property type="component" value="Unassembled WGS sequence"/>
</dbReference>